<evidence type="ECO:0000256" key="1">
    <source>
        <dbReference type="SAM" id="Phobius"/>
    </source>
</evidence>
<sequence length="369" mass="44065">MNAHKKKRNTWVWISFFLFGIMVLIVVIIYLYFFSKSGYVYERKILGKMEDLHGVEFLVTDRLERNEDGYRMLVVSPKDEPTTTFIAERNSGAHAEGGLPYWGKLGEDYRDTRYFYHYPELVEKHFGIEPQDLISLYWEAVKADEPFYFDKAIREKPSQYVPVTLTNMDETIRKAKAFFEDGQQHKIYELHMIYQDERLPKDESPNLLVDMDHVFILEGVNEYQHDRFGNSTDLLSEKELKEQTLEQIKNILYRAFEHQFDKLYTFQEQEEVAIWSLSPRFDDQLTHYSLEVDIDTEQYTSPEKDELYKIYSKVWHLMETMKPFHATEVVFIFPGDERRMVYTLQDQDNARVVNKEIFYANLQPQNSSE</sequence>
<protein>
    <submittedName>
        <fullName evidence="2">Uncharacterized protein</fullName>
    </submittedName>
</protein>
<organism evidence="2 3">
    <name type="scientific">Cytobacillus dafuensis</name>
    <name type="common">Bacillus dafuensis</name>
    <dbReference type="NCBI Taxonomy" id="1742359"/>
    <lineage>
        <taxon>Bacteria</taxon>
        <taxon>Bacillati</taxon>
        <taxon>Bacillota</taxon>
        <taxon>Bacilli</taxon>
        <taxon>Bacillales</taxon>
        <taxon>Bacillaceae</taxon>
        <taxon>Cytobacillus</taxon>
    </lineage>
</organism>
<dbReference type="KEGG" id="bda:FSZ17_12665"/>
<name>A0A5B8Z4N7_CYTDA</name>
<proteinExistence type="predicted"/>
<dbReference type="OrthoDB" id="2991228at2"/>
<keyword evidence="1" id="KW-0472">Membrane</keyword>
<dbReference type="EMBL" id="CP042593">
    <property type="protein sequence ID" value="QED48025.1"/>
    <property type="molecule type" value="Genomic_DNA"/>
</dbReference>
<keyword evidence="1" id="KW-0812">Transmembrane</keyword>
<evidence type="ECO:0000313" key="3">
    <source>
        <dbReference type="Proteomes" id="UP000321555"/>
    </source>
</evidence>
<accession>A0A5B8Z4N7</accession>
<keyword evidence="1" id="KW-1133">Transmembrane helix</keyword>
<feature type="transmembrane region" description="Helical" evidence="1">
    <location>
        <begin position="12"/>
        <end position="33"/>
    </location>
</feature>
<evidence type="ECO:0000313" key="2">
    <source>
        <dbReference type="EMBL" id="QED48025.1"/>
    </source>
</evidence>
<reference evidence="3" key="1">
    <citation type="submission" date="2019-08" db="EMBL/GenBank/DDBJ databases">
        <authorList>
            <person name="Zheng X."/>
        </authorList>
    </citation>
    <scope>NUCLEOTIDE SEQUENCE [LARGE SCALE GENOMIC DNA]</scope>
    <source>
        <strain evidence="3">FJAT-25496</strain>
    </source>
</reference>
<gene>
    <name evidence="2" type="ORF">FSZ17_12665</name>
</gene>
<dbReference type="RefSeq" id="WP_146846466.1">
    <property type="nucleotide sequence ID" value="NZ_CP042593.1"/>
</dbReference>
<dbReference type="Proteomes" id="UP000321555">
    <property type="component" value="Chromosome"/>
</dbReference>
<keyword evidence="3" id="KW-1185">Reference proteome</keyword>
<dbReference type="AlphaFoldDB" id="A0A5B8Z4N7"/>